<dbReference type="AlphaFoldDB" id="A0A2M4DAT8"/>
<keyword evidence="1" id="KW-0472">Membrane</keyword>
<keyword evidence="1" id="KW-1133">Transmembrane helix</keyword>
<reference evidence="2" key="1">
    <citation type="submission" date="2018-01" db="EMBL/GenBank/DDBJ databases">
        <title>An insight into the sialome of Amazonian anophelines.</title>
        <authorList>
            <person name="Ribeiro J.M."/>
            <person name="Scarpassa V."/>
            <person name="Calvo E."/>
        </authorList>
    </citation>
    <scope>NUCLEOTIDE SEQUENCE</scope>
</reference>
<proteinExistence type="predicted"/>
<keyword evidence="1" id="KW-0812">Transmembrane</keyword>
<evidence type="ECO:0000313" key="2">
    <source>
        <dbReference type="EMBL" id="MBW74611.1"/>
    </source>
</evidence>
<protein>
    <submittedName>
        <fullName evidence="2">Putative secreted protein</fullName>
    </submittedName>
</protein>
<name>A0A2M4DAT8_ANODA</name>
<accession>A0A2M4DAT8</accession>
<organism evidence="2">
    <name type="scientific">Anopheles darlingi</name>
    <name type="common">Mosquito</name>
    <dbReference type="NCBI Taxonomy" id="43151"/>
    <lineage>
        <taxon>Eukaryota</taxon>
        <taxon>Metazoa</taxon>
        <taxon>Ecdysozoa</taxon>
        <taxon>Arthropoda</taxon>
        <taxon>Hexapoda</taxon>
        <taxon>Insecta</taxon>
        <taxon>Pterygota</taxon>
        <taxon>Neoptera</taxon>
        <taxon>Endopterygota</taxon>
        <taxon>Diptera</taxon>
        <taxon>Nematocera</taxon>
        <taxon>Culicoidea</taxon>
        <taxon>Culicidae</taxon>
        <taxon>Anophelinae</taxon>
        <taxon>Anopheles</taxon>
    </lineage>
</organism>
<sequence>MLLMADIVVRIAVGVAAAVSIVAVAGQFSTAVNEGTIRTGTYFGNVLEAQHIRGHAECVAKAPAYLRRGRSPSVSHRRSIAAAATAGRYSAMESVIAERQRSTTAKLVVMPIRITSRT</sequence>
<dbReference type="EMBL" id="GGFL01010433">
    <property type="protein sequence ID" value="MBW74611.1"/>
    <property type="molecule type" value="Transcribed_RNA"/>
</dbReference>
<evidence type="ECO:0000256" key="1">
    <source>
        <dbReference type="SAM" id="Phobius"/>
    </source>
</evidence>
<feature type="transmembrane region" description="Helical" evidence="1">
    <location>
        <begin position="7"/>
        <end position="28"/>
    </location>
</feature>